<name>A0A2D0NL56_FLAN2</name>
<dbReference type="GO" id="GO:0005737">
    <property type="term" value="C:cytoplasm"/>
    <property type="evidence" value="ECO:0007669"/>
    <property type="project" value="TreeGrafter"/>
</dbReference>
<dbReference type="AlphaFoldDB" id="A0A2D0NL56"/>
<reference evidence="2 3" key="1">
    <citation type="submission" date="2017-10" db="EMBL/GenBank/DDBJ databases">
        <title>The draft genome sequence of Lewinella nigricans NBRC 102662.</title>
        <authorList>
            <person name="Wang K."/>
        </authorList>
    </citation>
    <scope>NUCLEOTIDE SEQUENCE [LARGE SCALE GENOMIC DNA]</scope>
    <source>
        <strain evidence="2 3">NBRC 102662</strain>
    </source>
</reference>
<dbReference type="GO" id="GO:0016791">
    <property type="term" value="F:phosphatase activity"/>
    <property type="evidence" value="ECO:0007669"/>
    <property type="project" value="TreeGrafter"/>
</dbReference>
<dbReference type="EMBL" id="PDUD01000001">
    <property type="protein sequence ID" value="PHN08473.1"/>
    <property type="molecule type" value="Genomic_DNA"/>
</dbReference>
<organism evidence="2 3">
    <name type="scientific">Flavilitoribacter nigricans (strain ATCC 23147 / DSM 23189 / NBRC 102662 / NCIMB 1420 / SS-2)</name>
    <name type="common">Lewinella nigricans</name>
    <dbReference type="NCBI Taxonomy" id="1122177"/>
    <lineage>
        <taxon>Bacteria</taxon>
        <taxon>Pseudomonadati</taxon>
        <taxon>Bacteroidota</taxon>
        <taxon>Saprospiria</taxon>
        <taxon>Saprospirales</taxon>
        <taxon>Lewinellaceae</taxon>
        <taxon>Flavilitoribacter</taxon>
    </lineage>
</organism>
<sequence>MKRNIIPRGNKRRFAISDVHGCIETFKTLVHEKIALQKEDQLFLLGDYVNRGPGSVGVLEEIYTLISQGYQVYPIRGNHEDKFLEEFGKKLSPAHKELIESMPYYYETEDFIFVHAGLNFTLDDPLEDTKTMKWGLGFRIEPDYDFLDGKKIIHGHVITSLSEIFDAVMDQTTYIPIDNGCYRSLKYEETAYGTLVALDLNEMRMVVQENVDIKKY</sequence>
<dbReference type="PANTHER" id="PTHR42850">
    <property type="entry name" value="METALLOPHOSPHOESTERASE"/>
    <property type="match status" value="1"/>
</dbReference>
<feature type="domain" description="Calcineurin-like phosphoesterase" evidence="1">
    <location>
        <begin position="15"/>
        <end position="127"/>
    </location>
</feature>
<evidence type="ECO:0000313" key="2">
    <source>
        <dbReference type="EMBL" id="PHN08473.1"/>
    </source>
</evidence>
<comment type="caution">
    <text evidence="2">The sequence shown here is derived from an EMBL/GenBank/DDBJ whole genome shotgun (WGS) entry which is preliminary data.</text>
</comment>
<dbReference type="GO" id="GO:0008803">
    <property type="term" value="F:bis(5'-nucleosyl)-tetraphosphatase (symmetrical) activity"/>
    <property type="evidence" value="ECO:0007669"/>
    <property type="project" value="TreeGrafter"/>
</dbReference>
<dbReference type="Proteomes" id="UP000223913">
    <property type="component" value="Unassembled WGS sequence"/>
</dbReference>
<dbReference type="OrthoDB" id="9808081at2"/>
<gene>
    <name evidence="2" type="ORF">CRP01_00740</name>
</gene>
<keyword evidence="3" id="KW-1185">Reference proteome</keyword>
<dbReference type="InterPro" id="IPR029052">
    <property type="entry name" value="Metallo-depent_PP-like"/>
</dbReference>
<dbReference type="Pfam" id="PF00149">
    <property type="entry name" value="Metallophos"/>
    <property type="match status" value="1"/>
</dbReference>
<dbReference type="RefSeq" id="WP_099148065.1">
    <property type="nucleotide sequence ID" value="NZ_PDUD01000001.1"/>
</dbReference>
<protein>
    <submittedName>
        <fullName evidence="2">Serine/threonine protein phosphatase</fullName>
    </submittedName>
</protein>
<dbReference type="SUPFAM" id="SSF56300">
    <property type="entry name" value="Metallo-dependent phosphatases"/>
    <property type="match status" value="1"/>
</dbReference>
<dbReference type="InterPro" id="IPR004843">
    <property type="entry name" value="Calcineurin-like_PHP"/>
</dbReference>
<evidence type="ECO:0000259" key="1">
    <source>
        <dbReference type="Pfam" id="PF00149"/>
    </source>
</evidence>
<accession>A0A2D0NL56</accession>
<dbReference type="Gene3D" id="3.60.21.10">
    <property type="match status" value="1"/>
</dbReference>
<dbReference type="PANTHER" id="PTHR42850:SF4">
    <property type="entry name" value="ZINC-DEPENDENT ENDOPOLYPHOSPHATASE"/>
    <property type="match status" value="1"/>
</dbReference>
<proteinExistence type="predicted"/>
<dbReference type="InterPro" id="IPR050126">
    <property type="entry name" value="Ap4A_hydrolase"/>
</dbReference>
<evidence type="ECO:0000313" key="3">
    <source>
        <dbReference type="Proteomes" id="UP000223913"/>
    </source>
</evidence>
<dbReference type="GO" id="GO:0110154">
    <property type="term" value="P:RNA decapping"/>
    <property type="evidence" value="ECO:0007669"/>
    <property type="project" value="TreeGrafter"/>
</dbReference>